<dbReference type="EMBL" id="JAVRFD010000001">
    <property type="protein sequence ID" value="MDT0541504.1"/>
    <property type="molecule type" value="Genomic_DNA"/>
</dbReference>
<dbReference type="Pfam" id="PF13193">
    <property type="entry name" value="AMP-binding_C"/>
    <property type="match status" value="3"/>
</dbReference>
<dbReference type="InterPro" id="IPR025110">
    <property type="entry name" value="AMP-bd_C"/>
</dbReference>
<dbReference type="PROSITE" id="PS50075">
    <property type="entry name" value="CARRIER"/>
    <property type="match status" value="2"/>
</dbReference>
<keyword evidence="3" id="KW-0597">Phosphoprotein</keyword>
<dbReference type="Gene3D" id="3.40.50.12780">
    <property type="entry name" value="N-terminal domain of ligase-like"/>
    <property type="match status" value="1"/>
</dbReference>
<dbReference type="Pfam" id="PF00550">
    <property type="entry name" value="PP-binding"/>
    <property type="match status" value="2"/>
</dbReference>
<dbReference type="PANTHER" id="PTHR45527:SF1">
    <property type="entry name" value="FATTY ACID SYNTHASE"/>
    <property type="match status" value="1"/>
</dbReference>
<feature type="region of interest" description="Disordered" evidence="6">
    <location>
        <begin position="3160"/>
        <end position="3184"/>
    </location>
</feature>
<dbReference type="CDD" id="cd05930">
    <property type="entry name" value="A_NRPS"/>
    <property type="match status" value="2"/>
</dbReference>
<dbReference type="Gene3D" id="3.40.50.1820">
    <property type="entry name" value="alpha/beta hydrolase"/>
    <property type="match status" value="1"/>
</dbReference>
<dbReference type="CDD" id="cd19531">
    <property type="entry name" value="LCL_NRPS-like"/>
    <property type="match status" value="1"/>
</dbReference>
<sequence>MARTPDAPAVIAEDEQLSFAELDRRSSVLAHALTERGAGPERLVGLSVRRGAAMAVGVLGVLKSGAAYVPLDPAHPRARLRWMAEDAGVRVVVAEPGTAGLFDGLAGLTVMDHTAGARAGGEAEAPSAARPAPEDLAYVIYTSGSTGPPKGVAVEHRQLAHIWAAWDELYGLRAEPLRFVSVTSLSVDLFFADMLRSVFAGGALVIAPDEAVTEPARLLELVERHGGTAVETMPGLATELVREAGRAGRGMPPLRLLSVGSEGWAARDYRELAGRLHPDTVVVNAYGTTETTIDSCALLPRPTPEAVRAVQGRYLPIGRPLARTAAYVLDSGLRPVRDGQQGELYLGGSGVARGYHGRAALTAGRFVADPFAPDGARMYRTGDLVRWGDDGNLEYLGRTDEQLSVRGFRIEPGEIEAVLLRYPGVRRAAVTAGEEGRQGLVGYVEPETGDGAPVRPSGDALRVFLTDSLPAHMVPAAFVVLDRLPLLPGGKLDRRALPAPERGAAYVPPRTDAERALAGIWAEVLGVERVGAEDNFFNLGGDSVIGIQAAALARSRLGVGWPYRALFDRPTLAELAAVLAPAEPAGPPVRSAPPSGAGADEWLPLSFAQQPLWFLHDYEPGAEYNIGKALRLTGLLDVAALRKALTEVVSRQDALRTTFQKVDGQGAQVVVAPGEVALESVDLRDTDAGPSVEDALEQVLREEYGTVFDLRAAPPLRALLIRLGDKEHVLALTMHHLITDGWANEVLLSELAHCYSAAVRGEPAELPPLAARYADFTRWQREHLVGADADRRLDYWRARLDGLTPTELPTDRPRPATRGTAGAAEWATVPAEVTGRLKELSRARQVSLFTTLMAAAQLLLSRHCRQADVAVGTAESGRGRAEWADLVGYFVNTVVIRSTVDERQAFGDFLGQVRDTLLDAVAHADVPFERVVRALAPERDPARSPLVSAMVVMQNAPAGEPDFAGLTAEDLELPTVAANFDLTLEFRERGDELRLYANYNTDLYDGATVRRLSAQLTALLAEIAADPERPLRLLPMGGDGRESSALSAPPLPSSRERPSGGAHEQFEEWARRTPEQLAVLHGGTELTYRELDERANGLAHRLVARGVGPETPVGICLERSPDLIVALLAVLKSGGVMVPLDPGYPRERLALLLADTGTRVVLTREPLHDVLPGDTTVTCLDPGGAEPPARAAAPPRTEVGPSNLAYVLYTSGSTGRPKGVMITHGSLALAAEDARRMFGFGPATRTLLHLSICFDCGLWQALTPLFSGATLCLSEAGERDGTLGLAEQLRRDGVTLLLLTPALLATVAPDEVPALETVLACGEVCPPELAADWLPGRTFVNAYGPTETTVMSTAHLLPAGTDPGTVAGAVPIGGPVNGARIEVLDPYLRPVPVGMDGELYIGGSGVGRGYVGSPGRTAERFVADPYVPGERLYRTGDLVRRRADGVLEFRGRVDQQVKMRGFRIEPGEIEAVLGTHPGVGGVAVVVRDERLVAYVAADGQSAEGRPTPETLRRFVAEVLPAPMVPSAFVVLDELPVNRNGKVDRPALPDPALPAARTRFAAPRTRTERMLARAWTAVLGVERPGIDHNFFALGGDSILSVQVVAALGRKGLRIASRDIFQRQTIRELADVVSVESGAPGASGDTSAAADASDASVSGPFPLTPIQHWFFENITACPDRFTMPRCVELAAGVDVTAVRAAVHAVVAHHDALRTRAERADAEGDEGAWRLRIAQVEAEGDGDVFQICGELADDPSPSPDMSTVIAHAEAALDLRAGPLLKAVYIDLGPARSPRLLLMVHHFVVDGVSWRILLDDLRTAYVQAAEGTPIDLGPKTTSFPDWARRLNEYVASGGLDGELPYWTAVQAPPPGMAAPAEVSTSAVVTARLSRDETAALLRQVPVAYRTRPNDVLLAALARALGPGPVAINLEGHGREQLFGGVDISRTVGWFTTQFPVTIELPDMADMADTVDAADWGPALKVVKEQLRAVPRHGLGHDALRYLGRNGSPNGPRPHVNFNYLGQFAPLDTHGGFYSGREFPLTDAIHPDEIRPFELEVTAETTGGELIFTWDYSRAAYDETEIRRLADGTLAALRALTAHCLAPGSGGRTPSDYPLASLDQAQVDALVGDGRAVEDVYPLTPLQSGMLYHSLSGGERLDVYGRRFTLVIDGVTDPRALDAAWRRVVAAHPVLRSTVHWSGLAEPVQVVHRAEPRITHHDLRSLPPGEQRARLRRLEDGDRAEGLDLRSPIPFRVTISRLSDSRAHVLLTTHHLFFDGWSLTRTVDAALAACAALTRGEAPEPLVCRPFRDYVEWLHGQDGRADEAAEAYWREALAGFDTPTPLPYDRPVGPVGGHIRTFDLRLSGTPDIGDFARRHRLTVGTVVQAAWAVLLARHAGVDEVLFGAAVSIRPTAVPGVETISGPLINTLPVRVAVDPAADTLDWLARLQEEQAVAREFGHYPLARQQAHSGVPAGTRLFDSTVAFENYPGEPTDVQHDAVRVVELDGDDSTNYPLALIAYPGDELVLQLGYDPELFDAATIERLAAQLRAVLRGMAEEPHRSVGDLPMLPDEERRQVLGDWTRSPLTPVPLGCIQDLFAEQARRGPDALALLSGDGAEQVTYAELDRRADRLAHALTARGIGPESIVGLCLPRSVAMVTAQLAVWKAGAATMPLEPAHPAERRAWMLADAGAALVLLPADSGWDPGVPVLTLDLDLSLDLDGTGAADGRPDTAAPKVRAHPENAAYVIYTSGSTGRPKGTVVTHRGIANLAATGQQNGGIGPGSRVLQWLSAGWDSAFFELAAPLLTGGAVVVAPPGPLPALTGFIRERGVTHLVAPPAVLATMPAASVPGVTVFAAGEALPGETVESWSRRGRVLNGYGPTEATVCTVMSAPLSGPATPPLGRPAAGTRCFVLDPWLRPVPVGAVGELHLAGDCLARGYLGRGGLTAGRFVACPFGEPGERMYRTGDLVRWAPDGTLRFVGRSDDQVKVRGVRVELGEVEAALTGHPEVAQACVVAAGEGAGRHLVAYVVSKATDVAGPGPGELREHLAARLPEQMIPTAFVPMERLPLNLYGKVDRQALPSPDATVDPAYLPPRTDSERTVAEAWTGLLGRARVGIREKFFEAGGSSLTLIQLADRLPALSMAELLEHSTIEGMAVRLDLRRAGHADDGDRHDGAPYGNDHDSDGDYEL</sequence>
<dbReference type="InterPro" id="IPR045851">
    <property type="entry name" value="AMP-bd_C_sf"/>
</dbReference>
<dbReference type="InterPro" id="IPR000873">
    <property type="entry name" value="AMP-dep_synth/lig_dom"/>
</dbReference>
<feature type="domain" description="Carrier" evidence="7">
    <location>
        <begin position="1561"/>
        <end position="1635"/>
    </location>
</feature>
<dbReference type="SMART" id="SM00823">
    <property type="entry name" value="PKS_PP"/>
    <property type="match status" value="3"/>
</dbReference>
<feature type="region of interest" description="Disordered" evidence="6">
    <location>
        <begin position="1031"/>
        <end position="1068"/>
    </location>
</feature>
<dbReference type="Pfam" id="PF00501">
    <property type="entry name" value="AMP-binding"/>
    <property type="match status" value="3"/>
</dbReference>
<evidence type="ECO:0000313" key="8">
    <source>
        <dbReference type="EMBL" id="MDT0541504.1"/>
    </source>
</evidence>
<dbReference type="PROSITE" id="PS00455">
    <property type="entry name" value="AMP_BINDING"/>
    <property type="match status" value="3"/>
</dbReference>
<evidence type="ECO:0000313" key="9">
    <source>
        <dbReference type="Proteomes" id="UP001180754"/>
    </source>
</evidence>
<feature type="compositionally biased region" description="Basic and acidic residues" evidence="6">
    <location>
        <begin position="1054"/>
        <end position="1068"/>
    </location>
</feature>
<evidence type="ECO:0000256" key="3">
    <source>
        <dbReference type="ARBA" id="ARBA00022553"/>
    </source>
</evidence>
<gene>
    <name evidence="8" type="ORF">RND15_02075</name>
</gene>
<dbReference type="Gene3D" id="2.30.38.10">
    <property type="entry name" value="Luciferase, Domain 3"/>
    <property type="match status" value="2"/>
</dbReference>
<dbReference type="InterPro" id="IPR029058">
    <property type="entry name" value="AB_hydrolase_fold"/>
</dbReference>
<dbReference type="Gene3D" id="3.30.559.30">
    <property type="entry name" value="Nonribosomal peptide synthetase, condensation domain"/>
    <property type="match status" value="3"/>
</dbReference>
<evidence type="ECO:0000256" key="4">
    <source>
        <dbReference type="ARBA" id="ARBA00022737"/>
    </source>
</evidence>
<dbReference type="Gene3D" id="3.30.300.30">
    <property type="match status" value="3"/>
</dbReference>
<dbReference type="SUPFAM" id="SSF47336">
    <property type="entry name" value="ACP-like"/>
    <property type="match status" value="3"/>
</dbReference>
<organism evidence="8 9">
    <name type="scientific">Streptomyces lonegramiae</name>
    <dbReference type="NCBI Taxonomy" id="3075524"/>
    <lineage>
        <taxon>Bacteria</taxon>
        <taxon>Bacillati</taxon>
        <taxon>Actinomycetota</taxon>
        <taxon>Actinomycetes</taxon>
        <taxon>Kitasatosporales</taxon>
        <taxon>Streptomycetaceae</taxon>
        <taxon>Streptomyces</taxon>
    </lineage>
</organism>
<dbReference type="InterPro" id="IPR020806">
    <property type="entry name" value="PKS_PP-bd"/>
</dbReference>
<dbReference type="NCBIfam" id="NF003417">
    <property type="entry name" value="PRK04813.1"/>
    <property type="match status" value="3"/>
</dbReference>
<dbReference type="SUPFAM" id="SSF56801">
    <property type="entry name" value="Acetyl-CoA synthetase-like"/>
    <property type="match status" value="3"/>
</dbReference>
<dbReference type="InterPro" id="IPR001242">
    <property type="entry name" value="Condensation_dom"/>
</dbReference>
<dbReference type="InterPro" id="IPR042099">
    <property type="entry name" value="ANL_N_sf"/>
</dbReference>
<dbReference type="InterPro" id="IPR009081">
    <property type="entry name" value="PP-bd_ACP"/>
</dbReference>
<dbReference type="RefSeq" id="WP_311721772.1">
    <property type="nucleotide sequence ID" value="NZ_JAVRFD010000001.1"/>
</dbReference>
<keyword evidence="4" id="KW-0677">Repeat</keyword>
<dbReference type="InterPro" id="IPR023213">
    <property type="entry name" value="CAT-like_dom_sf"/>
</dbReference>
<keyword evidence="2" id="KW-0596">Phosphopantetheine</keyword>
<dbReference type="InterPro" id="IPR010071">
    <property type="entry name" value="AA_adenyl_dom"/>
</dbReference>
<dbReference type="PROSITE" id="PS00012">
    <property type="entry name" value="PHOSPHOPANTETHEINE"/>
    <property type="match status" value="2"/>
</dbReference>
<comment type="caution">
    <text evidence="8">The sequence shown here is derived from an EMBL/GenBank/DDBJ whole genome shotgun (WGS) entry which is preliminary data.</text>
</comment>
<accession>A0ABU2X6G6</accession>
<feature type="domain" description="Carrier" evidence="7">
    <location>
        <begin position="508"/>
        <end position="583"/>
    </location>
</feature>
<evidence type="ECO:0000256" key="2">
    <source>
        <dbReference type="ARBA" id="ARBA00022450"/>
    </source>
</evidence>
<dbReference type="CDD" id="cd19543">
    <property type="entry name" value="DCL_NRPS"/>
    <property type="match status" value="1"/>
</dbReference>
<dbReference type="NCBIfam" id="TIGR01733">
    <property type="entry name" value="AA-adenyl-dom"/>
    <property type="match status" value="3"/>
</dbReference>
<keyword evidence="5" id="KW-0045">Antibiotic biosynthesis</keyword>
<dbReference type="InterPro" id="IPR036736">
    <property type="entry name" value="ACP-like_sf"/>
</dbReference>
<evidence type="ECO:0000259" key="7">
    <source>
        <dbReference type="PROSITE" id="PS50075"/>
    </source>
</evidence>
<dbReference type="InterPro" id="IPR006162">
    <property type="entry name" value="Ppantetheine_attach_site"/>
</dbReference>
<keyword evidence="9" id="KW-1185">Reference proteome</keyword>
<dbReference type="PANTHER" id="PTHR45527">
    <property type="entry name" value="NONRIBOSOMAL PEPTIDE SYNTHETASE"/>
    <property type="match status" value="1"/>
</dbReference>
<dbReference type="Gene3D" id="1.10.1200.10">
    <property type="entry name" value="ACP-like"/>
    <property type="match status" value="2"/>
</dbReference>
<reference evidence="8" key="1">
    <citation type="submission" date="2024-05" db="EMBL/GenBank/DDBJ databases">
        <title>30 novel species of actinomycetes from the DSMZ collection.</title>
        <authorList>
            <person name="Nouioui I."/>
        </authorList>
    </citation>
    <scope>NUCLEOTIDE SEQUENCE</scope>
    <source>
        <strain evidence="8">DSM 41529</strain>
    </source>
</reference>
<proteinExistence type="predicted"/>
<protein>
    <submittedName>
        <fullName evidence="8">Amino acid adenylation domain-containing protein</fullName>
    </submittedName>
</protein>
<dbReference type="Proteomes" id="UP001180754">
    <property type="component" value="Unassembled WGS sequence"/>
</dbReference>
<name>A0ABU2X6G6_9ACTN</name>
<dbReference type="InterPro" id="IPR020845">
    <property type="entry name" value="AMP-binding_CS"/>
</dbReference>
<dbReference type="SUPFAM" id="SSF52777">
    <property type="entry name" value="CoA-dependent acyltransferases"/>
    <property type="match status" value="6"/>
</dbReference>
<dbReference type="Gene3D" id="3.30.559.10">
    <property type="entry name" value="Chloramphenicol acetyltransferase-like domain"/>
    <property type="match status" value="3"/>
</dbReference>
<dbReference type="NCBIfam" id="TIGR01720">
    <property type="entry name" value="NRPS-para261"/>
    <property type="match status" value="1"/>
</dbReference>
<dbReference type="InterPro" id="IPR010060">
    <property type="entry name" value="NRPS_synth"/>
</dbReference>
<dbReference type="Pfam" id="PF00668">
    <property type="entry name" value="Condensation"/>
    <property type="match status" value="3"/>
</dbReference>
<dbReference type="Gene3D" id="3.40.50.980">
    <property type="match status" value="4"/>
</dbReference>
<evidence type="ECO:0000256" key="5">
    <source>
        <dbReference type="ARBA" id="ARBA00023194"/>
    </source>
</evidence>
<comment type="cofactor">
    <cofactor evidence="1">
        <name>pantetheine 4'-phosphate</name>
        <dbReference type="ChEBI" id="CHEBI:47942"/>
    </cofactor>
</comment>
<evidence type="ECO:0000256" key="6">
    <source>
        <dbReference type="SAM" id="MobiDB-lite"/>
    </source>
</evidence>
<evidence type="ECO:0000256" key="1">
    <source>
        <dbReference type="ARBA" id="ARBA00001957"/>
    </source>
</evidence>